<dbReference type="OrthoDB" id="9809766at2"/>
<evidence type="ECO:0000256" key="4">
    <source>
        <dbReference type="ARBA" id="ARBA00022553"/>
    </source>
</evidence>
<evidence type="ECO:0000256" key="2">
    <source>
        <dbReference type="ARBA" id="ARBA00004370"/>
    </source>
</evidence>
<evidence type="ECO:0000256" key="3">
    <source>
        <dbReference type="ARBA" id="ARBA00012438"/>
    </source>
</evidence>
<dbReference type="EC" id="2.7.13.3" evidence="3"/>
<comment type="caution">
    <text evidence="14">The sequence shown here is derived from an EMBL/GenBank/DDBJ whole genome shotgun (WGS) entry which is preliminary data.</text>
</comment>
<evidence type="ECO:0000256" key="7">
    <source>
        <dbReference type="ARBA" id="ARBA00022777"/>
    </source>
</evidence>
<keyword evidence="15" id="KW-1185">Reference proteome</keyword>
<dbReference type="PROSITE" id="PS50885">
    <property type="entry name" value="HAMP"/>
    <property type="match status" value="1"/>
</dbReference>
<dbReference type="InterPro" id="IPR005467">
    <property type="entry name" value="His_kinase_dom"/>
</dbReference>
<comment type="subcellular location">
    <subcellularLocation>
        <location evidence="2">Membrane</location>
    </subcellularLocation>
</comment>
<dbReference type="Pfam" id="PF00672">
    <property type="entry name" value="HAMP"/>
    <property type="match status" value="1"/>
</dbReference>
<evidence type="ECO:0000259" key="13">
    <source>
        <dbReference type="PROSITE" id="PS50885"/>
    </source>
</evidence>
<organism evidence="14 15">
    <name type="scientific">Morganella psychrotolerans</name>
    <dbReference type="NCBI Taxonomy" id="368603"/>
    <lineage>
        <taxon>Bacteria</taxon>
        <taxon>Pseudomonadati</taxon>
        <taxon>Pseudomonadota</taxon>
        <taxon>Gammaproteobacteria</taxon>
        <taxon>Enterobacterales</taxon>
        <taxon>Morganellaceae</taxon>
        <taxon>Morganella</taxon>
    </lineage>
</organism>
<dbReference type="InterPro" id="IPR036097">
    <property type="entry name" value="HisK_dim/P_sf"/>
</dbReference>
<evidence type="ECO:0000313" key="14">
    <source>
        <dbReference type="EMBL" id="OBU12373.1"/>
    </source>
</evidence>
<dbReference type="EMBL" id="LZEY01000006">
    <property type="protein sequence ID" value="OBU12373.1"/>
    <property type="molecule type" value="Genomic_DNA"/>
</dbReference>
<keyword evidence="7 14" id="KW-0418">Kinase</keyword>
<dbReference type="SMART" id="SM00388">
    <property type="entry name" value="HisKA"/>
    <property type="match status" value="1"/>
</dbReference>
<proteinExistence type="predicted"/>
<evidence type="ECO:0000256" key="11">
    <source>
        <dbReference type="SAM" id="Phobius"/>
    </source>
</evidence>
<dbReference type="Pfam" id="PF02518">
    <property type="entry name" value="HATPase_c"/>
    <property type="match status" value="1"/>
</dbReference>
<dbReference type="SUPFAM" id="SSF47384">
    <property type="entry name" value="Homodimeric domain of signal transducing histidine kinase"/>
    <property type="match status" value="1"/>
</dbReference>
<feature type="domain" description="Histidine kinase" evidence="12">
    <location>
        <begin position="244"/>
        <end position="454"/>
    </location>
</feature>
<dbReference type="InterPro" id="IPR003660">
    <property type="entry name" value="HAMP_dom"/>
</dbReference>
<dbReference type="GO" id="GO:0000155">
    <property type="term" value="F:phosphorelay sensor kinase activity"/>
    <property type="evidence" value="ECO:0007669"/>
    <property type="project" value="InterPro"/>
</dbReference>
<dbReference type="Pfam" id="PF00512">
    <property type="entry name" value="HisKA"/>
    <property type="match status" value="1"/>
</dbReference>
<dbReference type="InterPro" id="IPR004358">
    <property type="entry name" value="Sig_transdc_His_kin-like_C"/>
</dbReference>
<dbReference type="Proteomes" id="UP000092377">
    <property type="component" value="Unassembled WGS sequence"/>
</dbReference>
<evidence type="ECO:0000256" key="8">
    <source>
        <dbReference type="ARBA" id="ARBA00022989"/>
    </source>
</evidence>
<gene>
    <name evidence="14" type="ORF">AYY18_15710</name>
</gene>
<dbReference type="Gene3D" id="6.10.340.10">
    <property type="match status" value="1"/>
</dbReference>
<feature type="transmembrane region" description="Helical" evidence="11">
    <location>
        <begin position="12"/>
        <end position="33"/>
    </location>
</feature>
<dbReference type="Gene3D" id="1.10.287.130">
    <property type="match status" value="1"/>
</dbReference>
<accession>A0A1B8HSP1</accession>
<name>A0A1B8HSP1_9GAMM</name>
<evidence type="ECO:0000256" key="10">
    <source>
        <dbReference type="ARBA" id="ARBA00023136"/>
    </source>
</evidence>
<evidence type="ECO:0000256" key="6">
    <source>
        <dbReference type="ARBA" id="ARBA00022692"/>
    </source>
</evidence>
<evidence type="ECO:0000256" key="1">
    <source>
        <dbReference type="ARBA" id="ARBA00000085"/>
    </source>
</evidence>
<sequence>MKIQSLRFKIMSLFILLMVINAGFVTMILYHSLKNELVSRDDDLLINRADQLAKLIVSGIDIKSLPVYFRRMMDMRQDIIKITDAENTVIVNTNPELTLDNQYPPVSPENLSLQLISHQNTTDGIPLSSVNFEIQSAAGKLYVTIAKLSVDRNSVLTGYLQKSIAVSAAAIIFMTILSLWLIRRGLQDITRLSQITAKTDVHSLGKLVDISTLPDELKSLGDSLNIMRLRLKNDFTRLTQLADDLAHELRTPINAIKVQNEITLQKKRTTDEYETIIISNTEELDKLAQIIQSVLFIARAENKNINLKRENVSVSEVMDDIYELLSLYAEENGLTLVNELSDISVNADRLLLMRALINIISNAIKYAHVNTTIITRAVIRDNHILISVMNEGDVIENSDDVFTRFWRGDNARTSEGSGLGLSIVQAIMELHTGGVRFERIGSRNVVTLVLPGEIV</sequence>
<protein>
    <recommendedName>
        <fullName evidence="3">histidine kinase</fullName>
        <ecNumber evidence="3">2.7.13.3</ecNumber>
    </recommendedName>
</protein>
<keyword evidence="6 11" id="KW-0812">Transmembrane</keyword>
<keyword evidence="4" id="KW-0597">Phosphoprotein</keyword>
<keyword evidence="10 11" id="KW-0472">Membrane</keyword>
<keyword evidence="9" id="KW-0902">Two-component regulatory system</keyword>
<dbReference type="SMART" id="SM00387">
    <property type="entry name" value="HATPase_c"/>
    <property type="match status" value="1"/>
</dbReference>
<dbReference type="SUPFAM" id="SSF55874">
    <property type="entry name" value="ATPase domain of HSP90 chaperone/DNA topoisomerase II/histidine kinase"/>
    <property type="match status" value="1"/>
</dbReference>
<dbReference type="PROSITE" id="PS50109">
    <property type="entry name" value="HIS_KIN"/>
    <property type="match status" value="1"/>
</dbReference>
<dbReference type="InterPro" id="IPR003594">
    <property type="entry name" value="HATPase_dom"/>
</dbReference>
<evidence type="ECO:0000259" key="12">
    <source>
        <dbReference type="PROSITE" id="PS50109"/>
    </source>
</evidence>
<dbReference type="CDD" id="cd00075">
    <property type="entry name" value="HATPase"/>
    <property type="match status" value="1"/>
</dbReference>
<evidence type="ECO:0000256" key="5">
    <source>
        <dbReference type="ARBA" id="ARBA00022679"/>
    </source>
</evidence>
<keyword evidence="8 11" id="KW-1133">Transmembrane helix</keyword>
<comment type="catalytic activity">
    <reaction evidence="1">
        <text>ATP + protein L-histidine = ADP + protein N-phospho-L-histidine.</text>
        <dbReference type="EC" id="2.7.13.3"/>
    </reaction>
</comment>
<dbReference type="Gene3D" id="3.30.565.10">
    <property type="entry name" value="Histidine kinase-like ATPase, C-terminal domain"/>
    <property type="match status" value="1"/>
</dbReference>
<reference evidence="15" key="1">
    <citation type="submission" date="2016-06" db="EMBL/GenBank/DDBJ databases">
        <authorList>
            <person name="Butler K."/>
        </authorList>
    </citation>
    <scope>NUCLEOTIDE SEQUENCE [LARGE SCALE GENOMIC DNA]</scope>
    <source>
        <strain evidence="15">GCSL-Mp20</strain>
    </source>
</reference>
<keyword evidence="5" id="KW-0808">Transferase</keyword>
<evidence type="ECO:0000256" key="9">
    <source>
        <dbReference type="ARBA" id="ARBA00023012"/>
    </source>
</evidence>
<dbReference type="AlphaFoldDB" id="A0A1B8HSP1"/>
<dbReference type="InterPro" id="IPR050428">
    <property type="entry name" value="TCS_sensor_his_kinase"/>
</dbReference>
<dbReference type="InterPro" id="IPR003661">
    <property type="entry name" value="HisK_dim/P_dom"/>
</dbReference>
<feature type="transmembrane region" description="Helical" evidence="11">
    <location>
        <begin position="164"/>
        <end position="182"/>
    </location>
</feature>
<dbReference type="PANTHER" id="PTHR45436:SF3">
    <property type="entry name" value="SENSOR HISTIDINE KINASE HPRS"/>
    <property type="match status" value="1"/>
</dbReference>
<evidence type="ECO:0000313" key="15">
    <source>
        <dbReference type="Proteomes" id="UP000092377"/>
    </source>
</evidence>
<dbReference type="PANTHER" id="PTHR45436">
    <property type="entry name" value="SENSOR HISTIDINE KINASE YKOH"/>
    <property type="match status" value="1"/>
</dbReference>
<dbReference type="CDD" id="cd00082">
    <property type="entry name" value="HisKA"/>
    <property type="match status" value="1"/>
</dbReference>
<dbReference type="GO" id="GO:0005886">
    <property type="term" value="C:plasma membrane"/>
    <property type="evidence" value="ECO:0007669"/>
    <property type="project" value="TreeGrafter"/>
</dbReference>
<dbReference type="InterPro" id="IPR036890">
    <property type="entry name" value="HATPase_C_sf"/>
</dbReference>
<feature type="domain" description="HAMP" evidence="13">
    <location>
        <begin position="183"/>
        <end position="236"/>
    </location>
</feature>
<dbReference type="PRINTS" id="PR00344">
    <property type="entry name" value="BCTRLSENSOR"/>
</dbReference>